<comment type="caution">
    <text evidence="10">The sequence shown here is derived from an EMBL/GenBank/DDBJ whole genome shotgun (WGS) entry which is preliminary data.</text>
</comment>
<evidence type="ECO:0000259" key="9">
    <source>
        <dbReference type="Pfam" id="PF16363"/>
    </source>
</evidence>
<dbReference type="Gene3D" id="3.40.50.720">
    <property type="entry name" value="NAD(P)-binding Rossmann-like Domain"/>
    <property type="match status" value="1"/>
</dbReference>
<evidence type="ECO:0000313" key="11">
    <source>
        <dbReference type="Proteomes" id="UP000812277"/>
    </source>
</evidence>
<dbReference type="EMBL" id="JAHZIJ010000005">
    <property type="protein sequence ID" value="MBW7475048.1"/>
    <property type="molecule type" value="Genomic_DNA"/>
</dbReference>
<dbReference type="Proteomes" id="UP000812277">
    <property type="component" value="Unassembled WGS sequence"/>
</dbReference>
<organism evidence="10 11">
    <name type="scientific">Paenibacillus oenotherae</name>
    <dbReference type="NCBI Taxonomy" id="1435645"/>
    <lineage>
        <taxon>Bacteria</taxon>
        <taxon>Bacillati</taxon>
        <taxon>Bacillota</taxon>
        <taxon>Bacilli</taxon>
        <taxon>Bacillales</taxon>
        <taxon>Paenibacillaceae</taxon>
        <taxon>Paenibacillus</taxon>
    </lineage>
</organism>
<dbReference type="SUPFAM" id="SSF51735">
    <property type="entry name" value="NAD(P)-binding Rossmann-fold domains"/>
    <property type="match status" value="1"/>
</dbReference>
<evidence type="ECO:0000256" key="7">
    <source>
        <dbReference type="ARBA" id="ARBA00023239"/>
    </source>
</evidence>
<dbReference type="CDD" id="cd05246">
    <property type="entry name" value="dTDP_GD_SDR_e"/>
    <property type="match status" value="1"/>
</dbReference>
<keyword evidence="11" id="KW-1185">Reference proteome</keyword>
<protein>
    <recommendedName>
        <fullName evidence="5 8">dTDP-glucose 4,6-dehydratase</fullName>
        <ecNumber evidence="4 8">4.2.1.46</ecNumber>
    </recommendedName>
</protein>
<dbReference type="EC" id="4.2.1.46" evidence="4 8"/>
<dbReference type="Gene3D" id="3.90.25.10">
    <property type="entry name" value="UDP-galactose 4-epimerase, domain 1"/>
    <property type="match status" value="1"/>
</dbReference>
<dbReference type="RefSeq" id="WP_219872289.1">
    <property type="nucleotide sequence ID" value="NZ_JAHZIJ010000005.1"/>
</dbReference>
<dbReference type="PANTHER" id="PTHR43000">
    <property type="entry name" value="DTDP-D-GLUCOSE 4,6-DEHYDRATASE-RELATED"/>
    <property type="match status" value="1"/>
</dbReference>
<dbReference type="NCBIfam" id="TIGR01181">
    <property type="entry name" value="dTDP_gluc_dehyt"/>
    <property type="match status" value="1"/>
</dbReference>
<feature type="domain" description="NAD(P)-binding" evidence="9">
    <location>
        <begin position="4"/>
        <end position="305"/>
    </location>
</feature>
<dbReference type="InterPro" id="IPR005888">
    <property type="entry name" value="dTDP_Gluc_deHydtase"/>
</dbReference>
<name>A0ABS7D5J1_9BACL</name>
<evidence type="ECO:0000313" key="10">
    <source>
        <dbReference type="EMBL" id="MBW7475048.1"/>
    </source>
</evidence>
<dbReference type="GO" id="GO:0008460">
    <property type="term" value="F:dTDP-glucose 4,6-dehydratase activity"/>
    <property type="evidence" value="ECO:0007669"/>
    <property type="project" value="UniProtKB-EC"/>
</dbReference>
<sequence length="340" mass="38423">MKLFITGGAGFIGSNFVLYMAKQYPDYHIVNVDALTYAGNLENLRAVEQNPNYRFVKADIADRDALEPLFAEGIDIVVNFAAESHVDRSILHPDIFVRTNIMGTQTLLDLAKKYNVAKFVQVSTDEVYGTLGDTGLFTEETPLAPNSPYSASKAGADLLVRAYHETFGMNVNITRCSNNYGPYQFPEKLIPLMIQNALNDKPLPVYGDGLNVRDWLYVEDHCSAIDLVLHKGVSGEVYNVGGNNERNNLQVVRTILAELNKPESLINYVTDRLGHDRRYAIDADKIRNELGWSPKYDYENGIKETIRWYLSNKEWMEQVLSGSYQQYYATQYGERLGTNS</sequence>
<evidence type="ECO:0000256" key="1">
    <source>
        <dbReference type="ARBA" id="ARBA00001539"/>
    </source>
</evidence>
<reference evidence="10 11" key="1">
    <citation type="submission" date="2021-07" db="EMBL/GenBank/DDBJ databases">
        <title>Paenibacillus radiodurans sp. nov., isolated from the southeastern edge of Tengger Desert.</title>
        <authorList>
            <person name="Zhang G."/>
        </authorList>
    </citation>
    <scope>NUCLEOTIDE SEQUENCE [LARGE SCALE GENOMIC DNA]</scope>
    <source>
        <strain evidence="10 11">DT7-4</strain>
    </source>
</reference>
<comment type="similarity">
    <text evidence="3 8">Belongs to the NAD(P)-dependent epimerase/dehydratase family. dTDP-glucose dehydratase subfamily.</text>
</comment>
<evidence type="ECO:0000256" key="3">
    <source>
        <dbReference type="ARBA" id="ARBA00008178"/>
    </source>
</evidence>
<dbReference type="Pfam" id="PF16363">
    <property type="entry name" value="GDP_Man_Dehyd"/>
    <property type="match status" value="1"/>
</dbReference>
<dbReference type="InterPro" id="IPR036291">
    <property type="entry name" value="NAD(P)-bd_dom_sf"/>
</dbReference>
<proteinExistence type="inferred from homology"/>
<dbReference type="InterPro" id="IPR016040">
    <property type="entry name" value="NAD(P)-bd_dom"/>
</dbReference>
<evidence type="ECO:0000256" key="8">
    <source>
        <dbReference type="RuleBase" id="RU004473"/>
    </source>
</evidence>
<comment type="catalytic activity">
    <reaction evidence="1 8">
        <text>dTDP-alpha-D-glucose = dTDP-4-dehydro-6-deoxy-alpha-D-glucose + H2O</text>
        <dbReference type="Rhea" id="RHEA:17221"/>
        <dbReference type="ChEBI" id="CHEBI:15377"/>
        <dbReference type="ChEBI" id="CHEBI:57477"/>
        <dbReference type="ChEBI" id="CHEBI:57649"/>
        <dbReference type="EC" id="4.2.1.46"/>
    </reaction>
</comment>
<evidence type="ECO:0000256" key="5">
    <source>
        <dbReference type="ARBA" id="ARBA00016977"/>
    </source>
</evidence>
<evidence type="ECO:0000256" key="2">
    <source>
        <dbReference type="ARBA" id="ARBA00001911"/>
    </source>
</evidence>
<evidence type="ECO:0000256" key="4">
    <source>
        <dbReference type="ARBA" id="ARBA00011990"/>
    </source>
</evidence>
<accession>A0ABS7D5J1</accession>
<gene>
    <name evidence="10" type="primary">rfbB</name>
    <name evidence="10" type="ORF">K0T92_09845</name>
</gene>
<comment type="cofactor">
    <cofactor evidence="2 8">
        <name>NAD(+)</name>
        <dbReference type="ChEBI" id="CHEBI:57540"/>
    </cofactor>
</comment>
<evidence type="ECO:0000256" key="6">
    <source>
        <dbReference type="ARBA" id="ARBA00023027"/>
    </source>
</evidence>
<keyword evidence="6" id="KW-0520">NAD</keyword>
<keyword evidence="7 8" id="KW-0456">Lyase</keyword>